<evidence type="ECO:0000259" key="2">
    <source>
        <dbReference type="Pfam" id="PF13751"/>
    </source>
</evidence>
<dbReference type="EMBL" id="NDXW01000003">
    <property type="protein sequence ID" value="RDH41819.1"/>
    <property type="molecule type" value="Genomic_DNA"/>
</dbReference>
<proteinExistence type="predicted"/>
<dbReference type="Proteomes" id="UP000257039">
    <property type="component" value="Unassembled WGS sequence"/>
</dbReference>
<protein>
    <submittedName>
        <fullName evidence="3">IS1182 family transposase</fullName>
    </submittedName>
</protein>
<organism evidence="3 5">
    <name type="scientific">Zooshikella ganghwensis</name>
    <dbReference type="NCBI Taxonomy" id="202772"/>
    <lineage>
        <taxon>Bacteria</taxon>
        <taxon>Pseudomonadati</taxon>
        <taxon>Pseudomonadota</taxon>
        <taxon>Gammaproteobacteria</taxon>
        <taxon>Oceanospirillales</taxon>
        <taxon>Zooshikellaceae</taxon>
        <taxon>Zooshikella</taxon>
    </lineage>
</organism>
<reference evidence="3 5" key="1">
    <citation type="submission" date="2017-04" db="EMBL/GenBank/DDBJ databases">
        <title>Draft genome sequence of Zooshikella ganghwensis VG4 isolated from Red Sea sediments.</title>
        <authorList>
            <person name="Rehman Z."/>
            <person name="Alam I."/>
            <person name="Kamau A."/>
            <person name="Bajic V."/>
            <person name="Leiknes T."/>
        </authorList>
    </citation>
    <scope>NUCLEOTIDE SEQUENCE [LARGE SCALE GENOMIC DNA]</scope>
    <source>
        <strain evidence="3 5">VG4</strain>
    </source>
</reference>
<keyword evidence="1" id="KW-0472">Membrane</keyword>
<keyword evidence="1" id="KW-1133">Transmembrane helix</keyword>
<keyword evidence="1" id="KW-0812">Transmembrane</keyword>
<dbReference type="RefSeq" id="WP_094789523.1">
    <property type="nucleotide sequence ID" value="NZ_NDXW01000002.1"/>
</dbReference>
<evidence type="ECO:0000256" key="1">
    <source>
        <dbReference type="SAM" id="Phobius"/>
    </source>
</evidence>
<accession>A0A4P9VHD4</accession>
<gene>
    <name evidence="4" type="ORF">B9G39_25850</name>
    <name evidence="3" type="ORF">B9G39_26710</name>
</gene>
<comment type="caution">
    <text evidence="3">The sequence shown here is derived from an EMBL/GenBank/DDBJ whole genome shotgun (WGS) entry which is preliminary data.</text>
</comment>
<keyword evidence="5" id="KW-1185">Reference proteome</keyword>
<evidence type="ECO:0000313" key="3">
    <source>
        <dbReference type="EMBL" id="RDH41819.1"/>
    </source>
</evidence>
<evidence type="ECO:0000313" key="5">
    <source>
        <dbReference type="Proteomes" id="UP000257039"/>
    </source>
</evidence>
<name>A0A4P9VHD4_9GAMM</name>
<dbReference type="EMBL" id="NDXW01000002">
    <property type="protein sequence ID" value="RDH41850.1"/>
    <property type="molecule type" value="Genomic_DNA"/>
</dbReference>
<sequence>MYRGPDHANIGRFINQHDDFLSSELFQGLTAEILKKTQSAGEFVAGDGTVIEAACSHYHLLKEEATRKQLDKAQEELNTSPVDKNKQAKLEYAQQVHDELQKRIMACKKKGKKTDSLCISGMEPEAVVQKQKRGRGVCPSYKPVVLANESRVVVAMDVHPSNENAVLPGLLDQCQIITQGTINELALDAGFHCDQVISECITRDISLLCPEGKQAGKPKQSKKKFLKGEFIYSEEKDAYQCPANQMLYPTEHYKGNDQAAPYIKYGNKAACQACSIKDQCTVSQQGRSIKRYASDEKKEALKQVMQQPKAKQRYQQRQAMVEPIFSDLRRLGLTRFKRKGLKGVKREFALFILAYNLSRAVVAMSTMYFIYLIHYRVLKRFAA</sequence>
<feature type="domain" description="Transposase DDE" evidence="2">
    <location>
        <begin position="241"/>
        <end position="359"/>
    </location>
</feature>
<dbReference type="Pfam" id="PF13751">
    <property type="entry name" value="DDE_Tnp_1_6"/>
    <property type="match status" value="1"/>
</dbReference>
<feature type="transmembrane region" description="Helical" evidence="1">
    <location>
        <begin position="348"/>
        <end position="373"/>
    </location>
</feature>
<dbReference type="AlphaFoldDB" id="A0A4P9VHD4"/>
<dbReference type="PANTHER" id="PTHR33408:SF4">
    <property type="entry name" value="TRANSPOSASE DDE DOMAIN-CONTAINING PROTEIN"/>
    <property type="match status" value="1"/>
</dbReference>
<dbReference type="PANTHER" id="PTHR33408">
    <property type="entry name" value="TRANSPOSASE"/>
    <property type="match status" value="1"/>
</dbReference>
<dbReference type="InterPro" id="IPR025668">
    <property type="entry name" value="Tnp_DDE_dom"/>
</dbReference>
<evidence type="ECO:0000313" key="4">
    <source>
        <dbReference type="EMBL" id="RDH41850.1"/>
    </source>
</evidence>